<accession>A0A3S5BVC4</accession>
<dbReference type="AlphaFoldDB" id="A0A3S5BVC4"/>
<evidence type="ECO:0000313" key="1">
    <source>
        <dbReference type="EMBL" id="VEL41795.1"/>
    </source>
</evidence>
<proteinExistence type="predicted"/>
<reference evidence="1" key="1">
    <citation type="submission" date="2018-11" db="EMBL/GenBank/DDBJ databases">
        <authorList>
            <consortium name="Pathogen Informatics"/>
        </authorList>
    </citation>
    <scope>NUCLEOTIDE SEQUENCE</scope>
</reference>
<dbReference type="Proteomes" id="UP000784294">
    <property type="component" value="Unassembled WGS sequence"/>
</dbReference>
<name>A0A3S5BVC4_9PLAT</name>
<protein>
    <submittedName>
        <fullName evidence="1">Uncharacterized protein</fullName>
    </submittedName>
</protein>
<dbReference type="EMBL" id="CAAALY010271092">
    <property type="protein sequence ID" value="VEL41795.1"/>
    <property type="molecule type" value="Genomic_DNA"/>
</dbReference>
<gene>
    <name evidence="1" type="ORF">PXEA_LOCUS35235</name>
</gene>
<organism evidence="1 2">
    <name type="scientific">Protopolystoma xenopodis</name>
    <dbReference type="NCBI Taxonomy" id="117903"/>
    <lineage>
        <taxon>Eukaryota</taxon>
        <taxon>Metazoa</taxon>
        <taxon>Spiralia</taxon>
        <taxon>Lophotrochozoa</taxon>
        <taxon>Platyhelminthes</taxon>
        <taxon>Monogenea</taxon>
        <taxon>Polyopisthocotylea</taxon>
        <taxon>Polystomatidea</taxon>
        <taxon>Polystomatidae</taxon>
        <taxon>Protopolystoma</taxon>
    </lineage>
</organism>
<sequence length="77" mass="9010">MFIFHKRCAILANIPWRNYTCCRPCSPPFRVADPALVSCPDLPHGLLDPFLIFLVDRFLSVPAPVYLYSRYYFSRLQ</sequence>
<keyword evidence="2" id="KW-1185">Reference proteome</keyword>
<evidence type="ECO:0000313" key="2">
    <source>
        <dbReference type="Proteomes" id="UP000784294"/>
    </source>
</evidence>
<comment type="caution">
    <text evidence="1">The sequence shown here is derived from an EMBL/GenBank/DDBJ whole genome shotgun (WGS) entry which is preliminary data.</text>
</comment>